<dbReference type="PANTHER" id="PTHR34582">
    <property type="entry name" value="UPF0702 TRANSMEMBRANE PROTEIN YCAP"/>
    <property type="match status" value="1"/>
</dbReference>
<comment type="subcellular location">
    <subcellularLocation>
        <location evidence="1">Cell membrane</location>
        <topology evidence="1">Multi-pass membrane protein</topology>
    </subcellularLocation>
</comment>
<dbReference type="KEGG" id="ahb:bsdtb5_33800"/>
<feature type="transmembrane region" description="Helical" evidence="7">
    <location>
        <begin position="64"/>
        <end position="82"/>
    </location>
</feature>
<evidence type="ECO:0000256" key="4">
    <source>
        <dbReference type="ARBA" id="ARBA00022692"/>
    </source>
</evidence>
<gene>
    <name evidence="9" type="ORF">bsdtb5_33800</name>
</gene>
<sequence length="226" mass="26036">MTVDIIYLLYRTSIIFIVLLMLARILGRKQLSQLTFFNYITGITIGSIAANMISESHKLYMDDFVGIVWWCVLTELTGYINLKSGKIRRIIDGQPTIIIKKGNIIKKALKSTRINLDDLSMLLREEGIFSIKNIDYAILEPDGKLSVLKKPEQEQPNKKDLNIQAPSFGYLPSEIISDGKIMRNNLKEYDLNEEWVMEQLKHNDIKSVKEVFYAELQEDGTLFIQK</sequence>
<feature type="domain" description="YetF C-terminal" evidence="8">
    <location>
        <begin position="83"/>
        <end position="216"/>
    </location>
</feature>
<dbReference type="AlphaFoldDB" id="A0A7R7ENG2"/>
<keyword evidence="5 7" id="KW-1133">Transmembrane helix</keyword>
<dbReference type="InterPro" id="IPR007353">
    <property type="entry name" value="DUF421"/>
</dbReference>
<dbReference type="RefSeq" id="WP_271713165.1">
    <property type="nucleotide sequence ID" value="NZ_AP024169.1"/>
</dbReference>
<evidence type="ECO:0000256" key="5">
    <source>
        <dbReference type="ARBA" id="ARBA00022989"/>
    </source>
</evidence>
<accession>A0A7R7ENG2</accession>
<proteinExistence type="inferred from homology"/>
<evidence type="ECO:0000313" key="10">
    <source>
        <dbReference type="Proteomes" id="UP000595897"/>
    </source>
</evidence>
<protein>
    <submittedName>
        <fullName evidence="9">DUF421 domain-containing protein</fullName>
    </submittedName>
</protein>
<dbReference type="GO" id="GO:0005886">
    <property type="term" value="C:plasma membrane"/>
    <property type="evidence" value="ECO:0007669"/>
    <property type="project" value="UniProtKB-SubCell"/>
</dbReference>
<evidence type="ECO:0000256" key="6">
    <source>
        <dbReference type="ARBA" id="ARBA00023136"/>
    </source>
</evidence>
<evidence type="ECO:0000256" key="2">
    <source>
        <dbReference type="ARBA" id="ARBA00006448"/>
    </source>
</evidence>
<organism evidence="9 10">
    <name type="scientific">Anaeromicropila herbilytica</name>
    <dbReference type="NCBI Taxonomy" id="2785025"/>
    <lineage>
        <taxon>Bacteria</taxon>
        <taxon>Bacillati</taxon>
        <taxon>Bacillota</taxon>
        <taxon>Clostridia</taxon>
        <taxon>Lachnospirales</taxon>
        <taxon>Lachnospiraceae</taxon>
        <taxon>Anaeromicropila</taxon>
    </lineage>
</organism>
<feature type="transmembrane region" description="Helical" evidence="7">
    <location>
        <begin position="6"/>
        <end position="27"/>
    </location>
</feature>
<evidence type="ECO:0000313" key="9">
    <source>
        <dbReference type="EMBL" id="BCN32085.1"/>
    </source>
</evidence>
<keyword evidence="10" id="KW-1185">Reference proteome</keyword>
<dbReference type="PANTHER" id="PTHR34582:SF7">
    <property type="entry name" value="UPF0702 TRANSMEMBRANE PROTEIN YDFS"/>
    <property type="match status" value="1"/>
</dbReference>
<keyword evidence="3" id="KW-1003">Cell membrane</keyword>
<dbReference type="InterPro" id="IPR023090">
    <property type="entry name" value="UPF0702_alpha/beta_dom_sf"/>
</dbReference>
<name>A0A7R7ENG2_9FIRM</name>
<evidence type="ECO:0000256" key="1">
    <source>
        <dbReference type="ARBA" id="ARBA00004651"/>
    </source>
</evidence>
<keyword evidence="6 7" id="KW-0472">Membrane</keyword>
<dbReference type="Gene3D" id="3.30.240.20">
    <property type="entry name" value="bsu07140 like domains"/>
    <property type="match status" value="2"/>
</dbReference>
<comment type="similarity">
    <text evidence="2">Belongs to the UPF0702 family.</text>
</comment>
<keyword evidence="4 7" id="KW-0812">Transmembrane</keyword>
<dbReference type="EMBL" id="AP024169">
    <property type="protein sequence ID" value="BCN32085.1"/>
    <property type="molecule type" value="Genomic_DNA"/>
</dbReference>
<evidence type="ECO:0000256" key="3">
    <source>
        <dbReference type="ARBA" id="ARBA00022475"/>
    </source>
</evidence>
<dbReference type="Proteomes" id="UP000595897">
    <property type="component" value="Chromosome"/>
</dbReference>
<evidence type="ECO:0000256" key="7">
    <source>
        <dbReference type="SAM" id="Phobius"/>
    </source>
</evidence>
<evidence type="ECO:0000259" key="8">
    <source>
        <dbReference type="Pfam" id="PF04239"/>
    </source>
</evidence>
<feature type="transmembrane region" description="Helical" evidence="7">
    <location>
        <begin position="34"/>
        <end position="52"/>
    </location>
</feature>
<dbReference type="Pfam" id="PF04239">
    <property type="entry name" value="DUF421"/>
    <property type="match status" value="1"/>
</dbReference>
<reference evidence="9 10" key="1">
    <citation type="submission" date="2020-11" db="EMBL/GenBank/DDBJ databases">
        <title>Draft genome sequencing of a Lachnospiraceae strain isolated from anoxic soil subjected to BSD treatment.</title>
        <authorList>
            <person name="Uek A."/>
            <person name="Tonouchi A."/>
        </authorList>
    </citation>
    <scope>NUCLEOTIDE SEQUENCE [LARGE SCALE GENOMIC DNA]</scope>
    <source>
        <strain evidence="9 10">TB5</strain>
    </source>
</reference>